<feature type="non-terminal residue" evidence="2">
    <location>
        <position position="1"/>
    </location>
</feature>
<proteinExistence type="predicted"/>
<keyword evidence="1" id="KW-1133">Transmembrane helix</keyword>
<evidence type="ECO:0000313" key="2">
    <source>
        <dbReference type="EMBL" id="GAG38945.1"/>
    </source>
</evidence>
<sequence length="90" mass="10063">VVGILIARDVYVSVLRHIAEARGINFAAMLSGKVKMFLHSFAIGTVIIKMAHVQTAIWGYWFTTVTLLIMLIVTIISGLTYHIRWRACSS</sequence>
<gene>
    <name evidence="2" type="ORF">S01H1_63860</name>
</gene>
<organism evidence="2">
    <name type="scientific">marine sediment metagenome</name>
    <dbReference type="NCBI Taxonomy" id="412755"/>
    <lineage>
        <taxon>unclassified sequences</taxon>
        <taxon>metagenomes</taxon>
        <taxon>ecological metagenomes</taxon>
    </lineage>
</organism>
<keyword evidence="1" id="KW-0472">Membrane</keyword>
<keyword evidence="1" id="KW-0812">Transmembrane</keyword>
<feature type="transmembrane region" description="Helical" evidence="1">
    <location>
        <begin position="58"/>
        <end position="81"/>
    </location>
</feature>
<comment type="caution">
    <text evidence="2">The sequence shown here is derived from an EMBL/GenBank/DDBJ whole genome shotgun (WGS) entry which is preliminary data.</text>
</comment>
<feature type="transmembrane region" description="Helical" evidence="1">
    <location>
        <begin position="36"/>
        <end position="52"/>
    </location>
</feature>
<protein>
    <recommendedName>
        <fullName evidence="3">CDP-diacylglycerol--glycerol-3-phosphate 3-phosphatidyltransferase</fullName>
    </recommendedName>
</protein>
<reference evidence="2" key="1">
    <citation type="journal article" date="2014" name="Front. Microbiol.">
        <title>High frequency of phylogenetically diverse reductive dehalogenase-homologous genes in deep subseafloor sedimentary metagenomes.</title>
        <authorList>
            <person name="Kawai M."/>
            <person name="Futagami T."/>
            <person name="Toyoda A."/>
            <person name="Takaki Y."/>
            <person name="Nishi S."/>
            <person name="Hori S."/>
            <person name="Arai W."/>
            <person name="Tsubouchi T."/>
            <person name="Morono Y."/>
            <person name="Uchiyama I."/>
            <person name="Ito T."/>
            <person name="Fujiyama A."/>
            <person name="Inagaki F."/>
            <person name="Takami H."/>
        </authorList>
    </citation>
    <scope>NUCLEOTIDE SEQUENCE</scope>
    <source>
        <strain evidence="2">Expedition CK06-06</strain>
    </source>
</reference>
<evidence type="ECO:0000256" key="1">
    <source>
        <dbReference type="SAM" id="Phobius"/>
    </source>
</evidence>
<evidence type="ECO:0008006" key="3">
    <source>
        <dbReference type="Google" id="ProtNLM"/>
    </source>
</evidence>
<dbReference type="EMBL" id="BARS01042053">
    <property type="protein sequence ID" value="GAG38945.1"/>
    <property type="molecule type" value="Genomic_DNA"/>
</dbReference>
<accession>X0X7F0</accession>
<name>X0X7F0_9ZZZZ</name>
<dbReference type="AlphaFoldDB" id="X0X7F0"/>